<feature type="signal peptide" evidence="2">
    <location>
        <begin position="1"/>
        <end position="18"/>
    </location>
</feature>
<evidence type="ECO:0000313" key="4">
    <source>
        <dbReference type="Proteomes" id="UP001642260"/>
    </source>
</evidence>
<keyword evidence="2" id="KW-0732">Signal</keyword>
<feature type="region of interest" description="Disordered" evidence="1">
    <location>
        <begin position="25"/>
        <end position="76"/>
    </location>
</feature>
<proteinExistence type="predicted"/>
<dbReference type="Proteomes" id="UP001642260">
    <property type="component" value="Unassembled WGS sequence"/>
</dbReference>
<evidence type="ECO:0008006" key="5">
    <source>
        <dbReference type="Google" id="ProtNLM"/>
    </source>
</evidence>
<organism evidence="3 4">
    <name type="scientific">Eruca vesicaria subsp. sativa</name>
    <name type="common">Garden rocket</name>
    <name type="synonym">Eruca sativa</name>
    <dbReference type="NCBI Taxonomy" id="29727"/>
    <lineage>
        <taxon>Eukaryota</taxon>
        <taxon>Viridiplantae</taxon>
        <taxon>Streptophyta</taxon>
        <taxon>Embryophyta</taxon>
        <taxon>Tracheophyta</taxon>
        <taxon>Spermatophyta</taxon>
        <taxon>Magnoliopsida</taxon>
        <taxon>eudicotyledons</taxon>
        <taxon>Gunneridae</taxon>
        <taxon>Pentapetalae</taxon>
        <taxon>rosids</taxon>
        <taxon>malvids</taxon>
        <taxon>Brassicales</taxon>
        <taxon>Brassicaceae</taxon>
        <taxon>Brassiceae</taxon>
        <taxon>Eruca</taxon>
    </lineage>
</organism>
<protein>
    <recommendedName>
        <fullName evidence="5">Anther-specific protein BCP1</fullName>
    </recommendedName>
</protein>
<dbReference type="EMBL" id="CAKOAT010586264">
    <property type="protein sequence ID" value="CAH8383450.1"/>
    <property type="molecule type" value="Genomic_DNA"/>
</dbReference>
<gene>
    <name evidence="3" type="ORF">ERUC_LOCUS35933</name>
</gene>
<evidence type="ECO:0000313" key="3">
    <source>
        <dbReference type="EMBL" id="CAH8383450.1"/>
    </source>
</evidence>
<evidence type="ECO:0000256" key="2">
    <source>
        <dbReference type="SAM" id="SignalP"/>
    </source>
</evidence>
<feature type="compositionally biased region" description="Low complexity" evidence="1">
    <location>
        <begin position="27"/>
        <end position="48"/>
    </location>
</feature>
<name>A0ABC8LIS9_ERUVS</name>
<keyword evidence="4" id="KW-1185">Reference proteome</keyword>
<sequence>MARLPLVLLLLVFITVSAVMVSAADKPPSTSTAEAPAAATPTDVPEVPAGDENAIGTTDNDAAATPGDDDVAVAGPIGSDSSYANYPPAQETSGSCVTCTIGFVIISAATVGSLFLVF</sequence>
<evidence type="ECO:0000256" key="1">
    <source>
        <dbReference type="SAM" id="MobiDB-lite"/>
    </source>
</evidence>
<reference evidence="3 4" key="1">
    <citation type="submission" date="2022-03" db="EMBL/GenBank/DDBJ databases">
        <authorList>
            <person name="Macdonald S."/>
            <person name="Ahmed S."/>
            <person name="Newling K."/>
        </authorList>
    </citation>
    <scope>NUCLEOTIDE SEQUENCE [LARGE SCALE GENOMIC DNA]</scope>
</reference>
<dbReference type="AlphaFoldDB" id="A0ABC8LIS9"/>
<comment type="caution">
    <text evidence="3">The sequence shown here is derived from an EMBL/GenBank/DDBJ whole genome shotgun (WGS) entry which is preliminary data.</text>
</comment>
<feature type="chain" id="PRO_5044813231" description="Anther-specific protein BCP1" evidence="2">
    <location>
        <begin position="19"/>
        <end position="118"/>
    </location>
</feature>
<accession>A0ABC8LIS9</accession>